<feature type="region of interest" description="Disordered" evidence="1">
    <location>
        <begin position="123"/>
        <end position="168"/>
    </location>
</feature>
<organism evidence="2 3">
    <name type="scientific">Lentinus brumalis</name>
    <dbReference type="NCBI Taxonomy" id="2498619"/>
    <lineage>
        <taxon>Eukaryota</taxon>
        <taxon>Fungi</taxon>
        <taxon>Dikarya</taxon>
        <taxon>Basidiomycota</taxon>
        <taxon>Agaricomycotina</taxon>
        <taxon>Agaricomycetes</taxon>
        <taxon>Polyporales</taxon>
        <taxon>Polyporaceae</taxon>
        <taxon>Lentinus</taxon>
    </lineage>
</organism>
<feature type="compositionally biased region" description="Basic and acidic residues" evidence="1">
    <location>
        <begin position="153"/>
        <end position="165"/>
    </location>
</feature>
<sequence length="179" mass="19660">MILPRSVTVGSPVPQKPQRAVLHVLCTMITLSAFAARGPNERHHFPPTSPRHASAGPSPNRQVGALPSPEDAAAIPSRLQHHRTSRASATRTHLPPPSHPHTVYVQEAPASSHVSHEMPRLARKLPQGQSRHEIRTGNGSQCYQYPLPTATRSRSDEPPRNESWEFPRPLIVELPAAAR</sequence>
<gene>
    <name evidence="2" type="ORF">OH76DRAFT_509409</name>
</gene>
<evidence type="ECO:0000256" key="1">
    <source>
        <dbReference type="SAM" id="MobiDB-lite"/>
    </source>
</evidence>
<evidence type="ECO:0000313" key="3">
    <source>
        <dbReference type="Proteomes" id="UP000256964"/>
    </source>
</evidence>
<proteinExistence type="predicted"/>
<dbReference type="EMBL" id="KZ857403">
    <property type="protein sequence ID" value="RDX49737.1"/>
    <property type="molecule type" value="Genomic_DNA"/>
</dbReference>
<keyword evidence="3" id="KW-1185">Reference proteome</keyword>
<feature type="region of interest" description="Disordered" evidence="1">
    <location>
        <begin position="38"/>
        <end position="103"/>
    </location>
</feature>
<reference evidence="2 3" key="1">
    <citation type="journal article" date="2018" name="Biotechnol. Biofuels">
        <title>Integrative visual omics of the white-rot fungus Polyporus brumalis exposes the biotechnological potential of its oxidative enzymes for delignifying raw plant biomass.</title>
        <authorList>
            <person name="Miyauchi S."/>
            <person name="Rancon A."/>
            <person name="Drula E."/>
            <person name="Hage H."/>
            <person name="Chaduli D."/>
            <person name="Favel A."/>
            <person name="Grisel S."/>
            <person name="Henrissat B."/>
            <person name="Herpoel-Gimbert I."/>
            <person name="Ruiz-Duenas F.J."/>
            <person name="Chevret D."/>
            <person name="Hainaut M."/>
            <person name="Lin J."/>
            <person name="Wang M."/>
            <person name="Pangilinan J."/>
            <person name="Lipzen A."/>
            <person name="Lesage-Meessen L."/>
            <person name="Navarro D."/>
            <person name="Riley R."/>
            <person name="Grigoriev I.V."/>
            <person name="Zhou S."/>
            <person name="Raouche S."/>
            <person name="Rosso M.N."/>
        </authorList>
    </citation>
    <scope>NUCLEOTIDE SEQUENCE [LARGE SCALE GENOMIC DNA]</scope>
    <source>
        <strain evidence="2 3">BRFM 1820</strain>
    </source>
</reference>
<dbReference type="OrthoDB" id="10625684at2759"/>
<dbReference type="AlphaFoldDB" id="A0A371DB30"/>
<name>A0A371DB30_9APHY</name>
<dbReference type="Proteomes" id="UP000256964">
    <property type="component" value="Unassembled WGS sequence"/>
</dbReference>
<evidence type="ECO:0000313" key="2">
    <source>
        <dbReference type="EMBL" id="RDX49737.1"/>
    </source>
</evidence>
<protein>
    <submittedName>
        <fullName evidence="2">Uncharacterized protein</fullName>
    </submittedName>
</protein>
<accession>A0A371DB30</accession>